<evidence type="ECO:0000256" key="1">
    <source>
        <dbReference type="SAM" id="Phobius"/>
    </source>
</evidence>
<name>A0ABU6KFQ4_9BACI</name>
<feature type="transmembrane region" description="Helical" evidence="1">
    <location>
        <begin position="136"/>
        <end position="158"/>
    </location>
</feature>
<organism evidence="2 3">
    <name type="scientific">Virgibacillus tibetensis</name>
    <dbReference type="NCBI Taxonomy" id="3042313"/>
    <lineage>
        <taxon>Bacteria</taxon>
        <taxon>Bacillati</taxon>
        <taxon>Bacillota</taxon>
        <taxon>Bacilli</taxon>
        <taxon>Bacillales</taxon>
        <taxon>Bacillaceae</taxon>
        <taxon>Virgibacillus</taxon>
    </lineage>
</organism>
<dbReference type="EMBL" id="JARZFX010000003">
    <property type="protein sequence ID" value="MEC5423699.1"/>
    <property type="molecule type" value="Genomic_DNA"/>
</dbReference>
<keyword evidence="3" id="KW-1185">Reference proteome</keyword>
<evidence type="ECO:0000313" key="2">
    <source>
        <dbReference type="EMBL" id="MEC5423699.1"/>
    </source>
</evidence>
<accession>A0ABU6KFQ4</accession>
<evidence type="ECO:0000313" key="3">
    <source>
        <dbReference type="Proteomes" id="UP001335737"/>
    </source>
</evidence>
<dbReference type="InterPro" id="IPR021683">
    <property type="entry name" value="DUF3267"/>
</dbReference>
<keyword evidence="1" id="KW-0472">Membrane</keyword>
<dbReference type="RefSeq" id="WP_327607267.1">
    <property type="nucleotide sequence ID" value="NZ_JARZFX010000003.1"/>
</dbReference>
<sequence>MNCWKSINLTKEFGHSRLYIVSFLIGLLSFIFLYVPISIAQGTNHTNEAGFLPFIISLILLPTLHSLMHILPLILMKKRLKIIYKGKNKILPILNYYTKFHLTKKASLIVALAPTLLITIPGIAASYLFIDYSVYILLFTCVHIGITFIDFLYVLYIVKAPKKAFIENGNDGFDILIKSHS</sequence>
<feature type="transmembrane region" description="Helical" evidence="1">
    <location>
        <begin position="108"/>
        <end position="130"/>
    </location>
</feature>
<keyword evidence="1" id="KW-0812">Transmembrane</keyword>
<dbReference type="Pfam" id="PF11667">
    <property type="entry name" value="DUF3267"/>
    <property type="match status" value="1"/>
</dbReference>
<proteinExistence type="predicted"/>
<protein>
    <submittedName>
        <fullName evidence="2">DUF3267 domain-containing protein</fullName>
    </submittedName>
</protein>
<reference evidence="2 3" key="1">
    <citation type="journal article" date="2024" name="Int. J. Syst. Evol. Microbiol.">
        <title>Virgibacillus tibetensis sp. nov., isolated from salt lake on the Tibetan Plateau of China.</title>
        <authorList>
            <person name="Phurbu D."/>
            <person name="Liu Z.-X."/>
            <person name="Wang R."/>
            <person name="Zheng Y.-Y."/>
            <person name="Liu H.-C."/>
            <person name="Zhou Y.-G."/>
            <person name="Yu Y.-J."/>
            <person name="Li A.-H."/>
        </authorList>
    </citation>
    <scope>NUCLEOTIDE SEQUENCE [LARGE SCALE GENOMIC DNA]</scope>
    <source>
        <strain evidence="2 3">C22-A2</strain>
    </source>
</reference>
<feature type="transmembrane region" description="Helical" evidence="1">
    <location>
        <begin position="18"/>
        <end position="39"/>
    </location>
</feature>
<dbReference type="Proteomes" id="UP001335737">
    <property type="component" value="Unassembled WGS sequence"/>
</dbReference>
<keyword evidence="1" id="KW-1133">Transmembrane helix</keyword>
<comment type="caution">
    <text evidence="2">The sequence shown here is derived from an EMBL/GenBank/DDBJ whole genome shotgun (WGS) entry which is preliminary data.</text>
</comment>
<feature type="transmembrane region" description="Helical" evidence="1">
    <location>
        <begin position="51"/>
        <end position="75"/>
    </location>
</feature>
<gene>
    <name evidence="2" type="ORF">QGM71_09360</name>
</gene>